<dbReference type="AlphaFoldDB" id="F9WPB7"/>
<feature type="signal peptide" evidence="3">
    <location>
        <begin position="1"/>
        <end position="22"/>
    </location>
</feature>
<dbReference type="Proteomes" id="UP000009027">
    <property type="component" value="Unassembled WGS sequence"/>
</dbReference>
<protein>
    <submittedName>
        <fullName evidence="4">Uncharacterized protein</fullName>
    </submittedName>
</protein>
<evidence type="ECO:0000256" key="1">
    <source>
        <dbReference type="SAM" id="MobiDB-lite"/>
    </source>
</evidence>
<name>F9WPB7_TRYVY</name>
<evidence type="ECO:0000256" key="3">
    <source>
        <dbReference type="SAM" id="SignalP"/>
    </source>
</evidence>
<feature type="chain" id="PRO_5003395241" evidence="3">
    <location>
        <begin position="23"/>
        <end position="549"/>
    </location>
</feature>
<evidence type="ECO:0000256" key="2">
    <source>
        <dbReference type="SAM" id="Phobius"/>
    </source>
</evidence>
<accession>F9WPB7</accession>
<keyword evidence="5" id="KW-1185">Reference proteome</keyword>
<evidence type="ECO:0000313" key="4">
    <source>
        <dbReference type="EMBL" id="CCD19393.1"/>
    </source>
</evidence>
<keyword evidence="2" id="KW-0812">Transmembrane</keyword>
<sequence>MKAHCLSVSLIAFVSLSQSVLAYYSSSSYHARTSRPPGAVRRSYHGEWSMPLHNGSGPYVCEWFNKKKEVEAILLSINVHLGMMRHELDRRNKLCGRKISKAGPLGQHPAVQKAHKEAGESLVSAVQGMEDAASRCRSFAIKLEARQRSIAPHGVALRNCVNGPVRQRYDPALNLTTLHDHFATAVNELLSIGGRISKNRVHGQSMLSTALRDFEKLREVDTVFARALMGFTLTTKTLTSIKRRKHMLNEKAALSCEIWKRLDVMEATFVALKAFASNVTSMATNTLRTVEALKAKASRHGEKGTGTGGMQSAMKMTSDAMAEASAMLQKLSRGGMPSSLQTLLVHDSEFRHSVSRCRNETRLDSRLQLRHATEEFSSVLYNFSKLEEAVKRLWAGVTNMTDGVHANCNRLESVDCVVALHQLNVLMEESRRSRESVVAKLRSAINLLSTAPEQNVQTRPELSSNAEEAKDVKSNATVPVEQHSQVSNVTEFVSHDVNVSTASAVGDWWSSTTVAIAAAAVSFLAVSLAGAALLMWRRRGKPSKEISPF</sequence>
<dbReference type="EMBL" id="CAEX01003326">
    <property type="protein sequence ID" value="CCD19393.1"/>
    <property type="molecule type" value="Genomic_DNA"/>
</dbReference>
<feature type="compositionally biased region" description="Polar residues" evidence="1">
    <location>
        <begin position="454"/>
        <end position="466"/>
    </location>
</feature>
<keyword evidence="2" id="KW-0472">Membrane</keyword>
<evidence type="ECO:0000313" key="5">
    <source>
        <dbReference type="Proteomes" id="UP000009027"/>
    </source>
</evidence>
<dbReference type="VEuPathDB" id="TriTrypDB:TvY486_0020950"/>
<feature type="transmembrane region" description="Helical" evidence="2">
    <location>
        <begin position="508"/>
        <end position="536"/>
    </location>
</feature>
<organism evidence="4 5">
    <name type="scientific">Trypanosoma vivax (strain Y486)</name>
    <dbReference type="NCBI Taxonomy" id="1055687"/>
    <lineage>
        <taxon>Eukaryota</taxon>
        <taxon>Discoba</taxon>
        <taxon>Euglenozoa</taxon>
        <taxon>Kinetoplastea</taxon>
        <taxon>Metakinetoplastina</taxon>
        <taxon>Trypanosomatida</taxon>
        <taxon>Trypanosomatidae</taxon>
        <taxon>Trypanosoma</taxon>
        <taxon>Duttonella</taxon>
    </lineage>
</organism>
<feature type="region of interest" description="Disordered" evidence="1">
    <location>
        <begin position="454"/>
        <end position="480"/>
    </location>
</feature>
<proteinExistence type="predicted"/>
<keyword evidence="2" id="KW-1133">Transmembrane helix</keyword>
<keyword evidence="3" id="KW-0732">Signal</keyword>
<gene>
    <name evidence="4" type="ORF">TvY486_0020950</name>
</gene>
<reference evidence="4 5" key="1">
    <citation type="journal article" date="2012" name="Proc. Natl. Acad. Sci. U.S.A.">
        <title>Antigenic diversity is generated by distinct evolutionary mechanisms in African trypanosome species.</title>
        <authorList>
            <person name="Jackson A.P."/>
            <person name="Berry A."/>
            <person name="Aslett M."/>
            <person name="Allison H.C."/>
            <person name="Burton P."/>
            <person name="Vavrova-Anderson J."/>
            <person name="Brown R."/>
            <person name="Browne H."/>
            <person name="Corton N."/>
            <person name="Hauser H."/>
            <person name="Gamble J."/>
            <person name="Gilderthorp R."/>
            <person name="Marcello L."/>
            <person name="McQuillan J."/>
            <person name="Otto T.D."/>
            <person name="Quail M.A."/>
            <person name="Sanders M.J."/>
            <person name="van Tonder A."/>
            <person name="Ginger M.L."/>
            <person name="Field M.C."/>
            <person name="Barry J.D."/>
            <person name="Hertz-Fowler C."/>
            <person name="Berriman M."/>
        </authorList>
    </citation>
    <scope>NUCLEOTIDE SEQUENCE</scope>
    <source>
        <strain evidence="4 5">Y486</strain>
    </source>
</reference>